<dbReference type="AlphaFoldDB" id="A0A2S3U3C9"/>
<accession>A0A2S3U3C9</accession>
<evidence type="ECO:0000313" key="1">
    <source>
        <dbReference type="EMBL" id="POD82572.1"/>
    </source>
</evidence>
<organism evidence="1 2">
    <name type="scientific">Lactiplantibacillus plantarum subsp. plantarum</name>
    <dbReference type="NCBI Taxonomy" id="337330"/>
    <lineage>
        <taxon>Bacteria</taxon>
        <taxon>Bacillati</taxon>
        <taxon>Bacillota</taxon>
        <taxon>Bacilli</taxon>
        <taxon>Lactobacillales</taxon>
        <taxon>Lactobacillaceae</taxon>
        <taxon>Lactiplantibacillus</taxon>
    </lineage>
</organism>
<proteinExistence type="predicted"/>
<gene>
    <name evidence="1" type="ORF">S101258_02396</name>
</gene>
<reference evidence="1 2" key="1">
    <citation type="submission" date="2017-06" db="EMBL/GenBank/DDBJ databases">
        <title>Genome sequence of Lactobacillus plantarum subsp. plantarum strain SRCM101258.</title>
        <authorList>
            <person name="Cho S.H."/>
        </authorList>
    </citation>
    <scope>NUCLEOTIDE SEQUENCE [LARGE SCALE GENOMIC DNA]</scope>
    <source>
        <strain evidence="1 2">SRCM101258</strain>
    </source>
</reference>
<protein>
    <submittedName>
        <fullName evidence="1">Uncharacterized protein</fullName>
    </submittedName>
</protein>
<comment type="caution">
    <text evidence="1">The sequence shown here is derived from an EMBL/GenBank/DDBJ whole genome shotgun (WGS) entry which is preliminary data.</text>
</comment>
<dbReference type="EMBL" id="NKCZ01000117">
    <property type="protein sequence ID" value="POD82572.1"/>
    <property type="molecule type" value="Genomic_DNA"/>
</dbReference>
<evidence type="ECO:0000313" key="2">
    <source>
        <dbReference type="Proteomes" id="UP000236990"/>
    </source>
</evidence>
<name>A0A2S3U3C9_LACPN</name>
<dbReference type="Proteomes" id="UP000236990">
    <property type="component" value="Unassembled WGS sequence"/>
</dbReference>
<sequence>MKLQAKQVTVKQSGVAEQTATLGIPAPHQSLSKFVVLRHRQSHQAIHIGNRGAVIDEKIS</sequence>